<sequence>MTIPQTMDTNWSLPPTEMKNTVVKPNTSIIGRIEISSEPEKLQYLPLLQRIAHSENYQTNRLQTQYIRRDSYLRFWQQSVSLHAIRESQIWETKVCGNYAKTQQTIGNSNID</sequence>
<proteinExistence type="predicted"/>
<dbReference type="EMBL" id="HBUF01195939">
    <property type="protein sequence ID" value="CAG6660049.1"/>
    <property type="molecule type" value="Transcribed_RNA"/>
</dbReference>
<evidence type="ECO:0000313" key="1">
    <source>
        <dbReference type="EMBL" id="CAG6660049.1"/>
    </source>
</evidence>
<name>A0A8D8WJA2_9HEMI</name>
<accession>A0A8D8WJA2</accession>
<organism evidence="1">
    <name type="scientific">Cacopsylla melanoneura</name>
    <dbReference type="NCBI Taxonomy" id="428564"/>
    <lineage>
        <taxon>Eukaryota</taxon>
        <taxon>Metazoa</taxon>
        <taxon>Ecdysozoa</taxon>
        <taxon>Arthropoda</taxon>
        <taxon>Hexapoda</taxon>
        <taxon>Insecta</taxon>
        <taxon>Pterygota</taxon>
        <taxon>Neoptera</taxon>
        <taxon>Paraneoptera</taxon>
        <taxon>Hemiptera</taxon>
        <taxon>Sternorrhyncha</taxon>
        <taxon>Psylloidea</taxon>
        <taxon>Psyllidae</taxon>
        <taxon>Psyllinae</taxon>
        <taxon>Cacopsylla</taxon>
    </lineage>
</organism>
<reference evidence="1" key="1">
    <citation type="submission" date="2021-05" db="EMBL/GenBank/DDBJ databases">
        <authorList>
            <person name="Alioto T."/>
            <person name="Alioto T."/>
            <person name="Gomez Garrido J."/>
        </authorList>
    </citation>
    <scope>NUCLEOTIDE SEQUENCE</scope>
</reference>
<protein>
    <submittedName>
        <fullName evidence="1">Uncharacterized protein</fullName>
    </submittedName>
</protein>
<dbReference type="AlphaFoldDB" id="A0A8D8WJA2"/>